<evidence type="ECO:0000313" key="3">
    <source>
        <dbReference type="Proteomes" id="UP000290572"/>
    </source>
</evidence>
<dbReference type="AlphaFoldDB" id="A0A498M9Y8"/>
<gene>
    <name evidence="2" type="ORF">ROHU_027655</name>
</gene>
<organism evidence="2 3">
    <name type="scientific">Labeo rohita</name>
    <name type="common">Indian major carp</name>
    <name type="synonym">Cyprinus rohita</name>
    <dbReference type="NCBI Taxonomy" id="84645"/>
    <lineage>
        <taxon>Eukaryota</taxon>
        <taxon>Metazoa</taxon>
        <taxon>Chordata</taxon>
        <taxon>Craniata</taxon>
        <taxon>Vertebrata</taxon>
        <taxon>Euteleostomi</taxon>
        <taxon>Actinopterygii</taxon>
        <taxon>Neopterygii</taxon>
        <taxon>Teleostei</taxon>
        <taxon>Ostariophysi</taxon>
        <taxon>Cypriniformes</taxon>
        <taxon>Cyprinidae</taxon>
        <taxon>Labeoninae</taxon>
        <taxon>Labeonini</taxon>
        <taxon>Labeo</taxon>
    </lineage>
</organism>
<sequence>MLLRQCGNVEKGSCGSGRCCGSVEIQERLLRERALLRQCRSIEKGSCGSRHCSGSGEEFLKTDQQRNVNQTSDPNQSAESQTENFPLQSDIDTAETSHLVYAQIDIMDKKKTNGKEKSSESGDTFYSELKHNTDRGADAGDATCAQPVRKKNKTHQQRNVNQTSDPNQSAEFQMENFPLQSADCDHIYDAVTEVNKRHKDDPETFSEITYSEVTVQKKIPVDKDDPESYSEITYSEVTAKKYLTYLSMKVPECSEDNRRLKEIHTSRHSNAGIA</sequence>
<feature type="compositionally biased region" description="Basic and acidic residues" evidence="1">
    <location>
        <begin position="128"/>
        <end position="138"/>
    </location>
</feature>
<accession>A0A498M9Y8</accession>
<feature type="region of interest" description="Disordered" evidence="1">
    <location>
        <begin position="60"/>
        <end position="90"/>
    </location>
</feature>
<comment type="caution">
    <text evidence="2">The sequence shown here is derived from an EMBL/GenBank/DDBJ whole genome shotgun (WGS) entry which is preliminary data.</text>
</comment>
<evidence type="ECO:0000256" key="1">
    <source>
        <dbReference type="SAM" id="MobiDB-lite"/>
    </source>
</evidence>
<dbReference type="EMBL" id="QBIY01012804">
    <property type="protein sequence ID" value="RXN16212.1"/>
    <property type="molecule type" value="Genomic_DNA"/>
</dbReference>
<keyword evidence="3" id="KW-1185">Reference proteome</keyword>
<reference evidence="2 3" key="1">
    <citation type="submission" date="2018-03" db="EMBL/GenBank/DDBJ databases">
        <title>Draft genome sequence of Rohu Carp (Labeo rohita).</title>
        <authorList>
            <person name="Das P."/>
            <person name="Kushwaha B."/>
            <person name="Joshi C.G."/>
            <person name="Kumar D."/>
            <person name="Nagpure N.S."/>
            <person name="Sahoo L."/>
            <person name="Das S.P."/>
            <person name="Bit A."/>
            <person name="Patnaik S."/>
            <person name="Meher P.K."/>
            <person name="Jayasankar P."/>
            <person name="Koringa P.G."/>
            <person name="Patel N.V."/>
            <person name="Hinsu A.T."/>
            <person name="Kumar R."/>
            <person name="Pandey M."/>
            <person name="Agarwal S."/>
            <person name="Srivastava S."/>
            <person name="Singh M."/>
            <person name="Iquebal M.A."/>
            <person name="Jaiswal S."/>
            <person name="Angadi U.B."/>
            <person name="Kumar N."/>
            <person name="Raza M."/>
            <person name="Shah T.M."/>
            <person name="Rai A."/>
            <person name="Jena J.K."/>
        </authorList>
    </citation>
    <scope>NUCLEOTIDE SEQUENCE [LARGE SCALE GENOMIC DNA]</scope>
    <source>
        <strain evidence="2">DASCIFA01</strain>
        <tissue evidence="2">Testis</tissue>
    </source>
</reference>
<keyword evidence="2" id="KW-0675">Receptor</keyword>
<feature type="compositionally biased region" description="Polar residues" evidence="1">
    <location>
        <begin position="65"/>
        <end position="90"/>
    </location>
</feature>
<feature type="compositionally biased region" description="Basic and acidic residues" evidence="1">
    <location>
        <begin position="111"/>
        <end position="120"/>
    </location>
</feature>
<evidence type="ECO:0000313" key="2">
    <source>
        <dbReference type="EMBL" id="RXN16212.1"/>
    </source>
</evidence>
<feature type="compositionally biased region" description="Polar residues" evidence="1">
    <location>
        <begin position="157"/>
        <end position="170"/>
    </location>
</feature>
<feature type="region of interest" description="Disordered" evidence="1">
    <location>
        <begin position="111"/>
        <end position="170"/>
    </location>
</feature>
<dbReference type="Proteomes" id="UP000290572">
    <property type="component" value="Unassembled WGS sequence"/>
</dbReference>
<name>A0A498M9Y8_LABRO</name>
<protein>
    <submittedName>
        <fullName evidence="2">Fc receptor 2 isoform X4</fullName>
    </submittedName>
</protein>
<proteinExistence type="predicted"/>